<sequence>MQINILTVSEKENSEWEKIISYLKRKKMRVHTSFAVNDAYKILKNEPINIVLFDYQLLKIKTSTYIRKIKTIKPDVELIFLSENATLSNAIDAMKDGAYDFYELPVKARLLITVIDKAIEKQSLFLEKMELEKKVKGMFSFGNIHGRSKPIQHVTNIISSVASKDANVLITGETGTGKEMVAKAIHFNSPRAPKPFIKVNCGAFNEGVLESEIFGHEKGAFTGAIIKRVGRFELADEGTIFLDEIGDMSLSTQIKLLRVLQEKEFERVGGNETIKVDIRVLAATNQDLDKLIEEKMFRKDLYYRLNIVHIEVPPLRERKDDIPLLVSCFISNFNEEKGYGIKGINKNAMQMLLNYTWPGNVRELENAIEAAMALAPGDAIEAKYLPSFLLLSQPQHSDFYQIPQHFTLQESEQEIIRFTLAKTKGNKSKAARLLGIGLRTLQRKVIGAQTYS</sequence>
<reference evidence="9 10" key="1">
    <citation type="submission" date="2014-10" db="EMBL/GenBank/DDBJ databases">
        <title>Draft genome of anammox bacterium scalindua brodae, obtained using differential coverage binning of sequence data from two enrichment reactors.</title>
        <authorList>
            <person name="Speth D.R."/>
            <person name="Russ L."/>
            <person name="Kartal B."/>
            <person name="Op den Camp H.J."/>
            <person name="Dutilh B.E."/>
            <person name="Jetten M.S."/>
        </authorList>
    </citation>
    <scope>NUCLEOTIDE SEQUENCE [LARGE SCALE GENOMIC DNA]</scope>
    <source>
        <strain evidence="9">RU1</strain>
    </source>
</reference>
<dbReference type="Gene3D" id="3.40.50.300">
    <property type="entry name" value="P-loop containing nucleotide triphosphate hydrolases"/>
    <property type="match status" value="1"/>
</dbReference>
<dbReference type="SUPFAM" id="SSF46689">
    <property type="entry name" value="Homeodomain-like"/>
    <property type="match status" value="1"/>
</dbReference>
<dbReference type="CDD" id="cd00009">
    <property type="entry name" value="AAA"/>
    <property type="match status" value="1"/>
</dbReference>
<evidence type="ECO:0000256" key="4">
    <source>
        <dbReference type="ARBA" id="ARBA00023125"/>
    </source>
</evidence>
<dbReference type="InterPro" id="IPR002197">
    <property type="entry name" value="HTH_Fis"/>
</dbReference>
<dbReference type="GO" id="GO:0000160">
    <property type="term" value="P:phosphorelay signal transduction system"/>
    <property type="evidence" value="ECO:0007669"/>
    <property type="project" value="InterPro"/>
</dbReference>
<dbReference type="eggNOG" id="COG2204">
    <property type="taxonomic scope" value="Bacteria"/>
</dbReference>
<dbReference type="SUPFAM" id="SSF52540">
    <property type="entry name" value="P-loop containing nucleoside triphosphate hydrolases"/>
    <property type="match status" value="1"/>
</dbReference>
<organism evidence="9 10">
    <name type="scientific">Candidatus Scalindua brodae</name>
    <dbReference type="NCBI Taxonomy" id="237368"/>
    <lineage>
        <taxon>Bacteria</taxon>
        <taxon>Pseudomonadati</taxon>
        <taxon>Planctomycetota</taxon>
        <taxon>Candidatus Brocadiia</taxon>
        <taxon>Candidatus Brocadiales</taxon>
        <taxon>Candidatus Scalinduaceae</taxon>
        <taxon>Candidatus Scalindua</taxon>
    </lineage>
</organism>
<dbReference type="FunFam" id="3.40.50.300:FF:000006">
    <property type="entry name" value="DNA-binding transcriptional regulator NtrC"/>
    <property type="match status" value="1"/>
</dbReference>
<dbReference type="Pfam" id="PF02954">
    <property type="entry name" value="HTH_8"/>
    <property type="match status" value="1"/>
</dbReference>
<dbReference type="Gene3D" id="1.10.8.60">
    <property type="match status" value="1"/>
</dbReference>
<evidence type="ECO:0000256" key="1">
    <source>
        <dbReference type="ARBA" id="ARBA00022741"/>
    </source>
</evidence>
<gene>
    <name evidence="9" type="ORF">SCABRO_03252</name>
</gene>
<dbReference type="PROSITE" id="PS00676">
    <property type="entry name" value="SIGMA54_INTERACT_2"/>
    <property type="match status" value="1"/>
</dbReference>
<dbReference type="PROSITE" id="PS00688">
    <property type="entry name" value="SIGMA54_INTERACT_3"/>
    <property type="match status" value="1"/>
</dbReference>
<keyword evidence="5" id="KW-0804">Transcription</keyword>
<dbReference type="InterPro" id="IPR027417">
    <property type="entry name" value="P-loop_NTPase"/>
</dbReference>
<dbReference type="InterPro" id="IPR058031">
    <property type="entry name" value="AAA_lid_NorR"/>
</dbReference>
<keyword evidence="1" id="KW-0547">Nucleotide-binding</keyword>
<feature type="domain" description="Sigma-54 factor interaction" evidence="7">
    <location>
        <begin position="144"/>
        <end position="373"/>
    </location>
</feature>
<evidence type="ECO:0000256" key="3">
    <source>
        <dbReference type="ARBA" id="ARBA00023015"/>
    </source>
</evidence>
<evidence type="ECO:0000259" key="7">
    <source>
        <dbReference type="PROSITE" id="PS50045"/>
    </source>
</evidence>
<dbReference type="PROSITE" id="PS50045">
    <property type="entry name" value="SIGMA54_INTERACT_4"/>
    <property type="match status" value="1"/>
</dbReference>
<dbReference type="SUPFAM" id="SSF52172">
    <property type="entry name" value="CheY-like"/>
    <property type="match status" value="1"/>
</dbReference>
<evidence type="ECO:0000256" key="6">
    <source>
        <dbReference type="PROSITE-ProRule" id="PRU00169"/>
    </source>
</evidence>
<dbReference type="Proteomes" id="UP000030652">
    <property type="component" value="Unassembled WGS sequence"/>
</dbReference>
<dbReference type="SMART" id="SM00382">
    <property type="entry name" value="AAA"/>
    <property type="match status" value="1"/>
</dbReference>
<dbReference type="PANTHER" id="PTHR32071">
    <property type="entry name" value="TRANSCRIPTIONAL REGULATORY PROTEIN"/>
    <property type="match status" value="1"/>
</dbReference>
<dbReference type="Pfam" id="PF25601">
    <property type="entry name" value="AAA_lid_14"/>
    <property type="match status" value="1"/>
</dbReference>
<dbReference type="AlphaFoldDB" id="A0A0B0EFV8"/>
<dbReference type="InterPro" id="IPR025944">
    <property type="entry name" value="Sigma_54_int_dom_CS"/>
</dbReference>
<keyword evidence="3" id="KW-0805">Transcription regulation</keyword>
<evidence type="ECO:0000256" key="2">
    <source>
        <dbReference type="ARBA" id="ARBA00022840"/>
    </source>
</evidence>
<dbReference type="GO" id="GO:0006355">
    <property type="term" value="P:regulation of DNA-templated transcription"/>
    <property type="evidence" value="ECO:0007669"/>
    <property type="project" value="InterPro"/>
</dbReference>
<accession>A0A0B0EFV8</accession>
<evidence type="ECO:0000256" key="5">
    <source>
        <dbReference type="ARBA" id="ARBA00023163"/>
    </source>
</evidence>
<dbReference type="InterPro" id="IPR001789">
    <property type="entry name" value="Sig_transdc_resp-reg_receiver"/>
</dbReference>
<dbReference type="GO" id="GO:0043565">
    <property type="term" value="F:sequence-specific DNA binding"/>
    <property type="evidence" value="ECO:0007669"/>
    <property type="project" value="InterPro"/>
</dbReference>
<dbReference type="InterPro" id="IPR025662">
    <property type="entry name" value="Sigma_54_int_dom_ATP-bd_1"/>
</dbReference>
<proteinExistence type="predicted"/>
<dbReference type="InterPro" id="IPR003593">
    <property type="entry name" value="AAA+_ATPase"/>
</dbReference>
<evidence type="ECO:0000259" key="8">
    <source>
        <dbReference type="PROSITE" id="PS50110"/>
    </source>
</evidence>
<feature type="modified residue" description="4-aspartylphosphate" evidence="6">
    <location>
        <position position="54"/>
    </location>
</feature>
<dbReference type="EMBL" id="JRYO01000225">
    <property type="protein sequence ID" value="KHE90951.1"/>
    <property type="molecule type" value="Genomic_DNA"/>
</dbReference>
<dbReference type="GO" id="GO:0005524">
    <property type="term" value="F:ATP binding"/>
    <property type="evidence" value="ECO:0007669"/>
    <property type="project" value="UniProtKB-KW"/>
</dbReference>
<dbReference type="InterPro" id="IPR025943">
    <property type="entry name" value="Sigma_54_int_dom_ATP-bd_2"/>
</dbReference>
<dbReference type="InterPro" id="IPR002078">
    <property type="entry name" value="Sigma_54_int"/>
</dbReference>
<dbReference type="Gene3D" id="3.40.50.2300">
    <property type="match status" value="1"/>
</dbReference>
<keyword evidence="6" id="KW-0597">Phosphoprotein</keyword>
<dbReference type="PROSITE" id="PS00675">
    <property type="entry name" value="SIGMA54_INTERACT_1"/>
    <property type="match status" value="1"/>
</dbReference>
<dbReference type="InterPro" id="IPR009057">
    <property type="entry name" value="Homeodomain-like_sf"/>
</dbReference>
<dbReference type="Gene3D" id="1.10.10.60">
    <property type="entry name" value="Homeodomain-like"/>
    <property type="match status" value="1"/>
</dbReference>
<name>A0A0B0EFV8_9BACT</name>
<evidence type="ECO:0000313" key="9">
    <source>
        <dbReference type="EMBL" id="KHE90951.1"/>
    </source>
</evidence>
<dbReference type="Pfam" id="PF00158">
    <property type="entry name" value="Sigma54_activat"/>
    <property type="match status" value="1"/>
</dbReference>
<dbReference type="InterPro" id="IPR011006">
    <property type="entry name" value="CheY-like_superfamily"/>
</dbReference>
<dbReference type="PANTHER" id="PTHR32071:SF57">
    <property type="entry name" value="C4-DICARBOXYLATE TRANSPORT TRANSCRIPTIONAL REGULATORY PROTEIN DCTD"/>
    <property type="match status" value="1"/>
</dbReference>
<feature type="domain" description="Response regulatory" evidence="8">
    <location>
        <begin position="5"/>
        <end position="119"/>
    </location>
</feature>
<protein>
    <submittedName>
        <fullName evidence="9">Two-component response regulator</fullName>
    </submittedName>
</protein>
<dbReference type="PRINTS" id="PR01590">
    <property type="entry name" value="HTHFIS"/>
</dbReference>
<dbReference type="PROSITE" id="PS50110">
    <property type="entry name" value="RESPONSE_REGULATORY"/>
    <property type="match status" value="1"/>
</dbReference>
<comment type="caution">
    <text evidence="9">The sequence shown here is derived from an EMBL/GenBank/DDBJ whole genome shotgun (WGS) entry which is preliminary data.</text>
</comment>
<evidence type="ECO:0000313" key="10">
    <source>
        <dbReference type="Proteomes" id="UP000030652"/>
    </source>
</evidence>
<keyword evidence="2" id="KW-0067">ATP-binding</keyword>
<keyword evidence="4" id="KW-0238">DNA-binding</keyword>
<dbReference type="Pfam" id="PF00072">
    <property type="entry name" value="Response_reg"/>
    <property type="match status" value="1"/>
</dbReference>